<evidence type="ECO:0000313" key="2">
    <source>
        <dbReference type="EMBL" id="CAE0230067.1"/>
    </source>
</evidence>
<dbReference type="SUPFAM" id="SSF48097">
    <property type="entry name" value="Regulator of G-protein signaling, RGS"/>
    <property type="match status" value="1"/>
</dbReference>
<proteinExistence type="predicted"/>
<gene>
    <name evidence="2" type="ORF">SRAS04492_LOCUS1854</name>
</gene>
<feature type="region of interest" description="Disordered" evidence="1">
    <location>
        <begin position="60"/>
        <end position="86"/>
    </location>
</feature>
<dbReference type="EMBL" id="HBIA01003567">
    <property type="protein sequence ID" value="CAE0230067.1"/>
    <property type="molecule type" value="Transcribed_RNA"/>
</dbReference>
<dbReference type="AlphaFoldDB" id="A0A7S3CJU5"/>
<dbReference type="InterPro" id="IPR044926">
    <property type="entry name" value="RGS_subdomain_2"/>
</dbReference>
<accession>A0A7S3CJU5</accession>
<dbReference type="InterPro" id="IPR036305">
    <property type="entry name" value="RGS_sf"/>
</dbReference>
<evidence type="ECO:0000256" key="1">
    <source>
        <dbReference type="SAM" id="MobiDB-lite"/>
    </source>
</evidence>
<sequence>MYDNEIRKYIEAENALNLMRERAFGMKHYPSREQSDGRRTETLEENQAALLDQMDNSYRVSHNRPVSSSRNTMETNLRRDASHSQAYSGHYTHAQAAQMSTSSSQESSRFKEIEKLCLMQKQKAMLIAERIFDQYLKKGARFEILIPDHVLYGILVKFGCKQCDFDEDASFTSSQYSVRHLFGEHNSGSMRFYQDFNEEILFQNLNQGLFIEVYNYILDQLNDCYQNFRKSLGFLILKEDIKRRELLYEIMIESKFLQIQ</sequence>
<reference evidence="2" key="1">
    <citation type="submission" date="2021-01" db="EMBL/GenBank/DDBJ databases">
        <authorList>
            <person name="Corre E."/>
            <person name="Pelletier E."/>
            <person name="Niang G."/>
            <person name="Scheremetjew M."/>
            <person name="Finn R."/>
            <person name="Kale V."/>
            <person name="Holt S."/>
            <person name="Cochrane G."/>
            <person name="Meng A."/>
            <person name="Brown T."/>
            <person name="Cohen L."/>
        </authorList>
    </citation>
    <scope>NUCLEOTIDE SEQUENCE</scope>
    <source>
        <strain evidence="2">Ras09</strain>
    </source>
</reference>
<name>A0A7S3CJU5_9SPIT</name>
<organism evidence="2">
    <name type="scientific">Strombidium rassoulzadegani</name>
    <dbReference type="NCBI Taxonomy" id="1082188"/>
    <lineage>
        <taxon>Eukaryota</taxon>
        <taxon>Sar</taxon>
        <taxon>Alveolata</taxon>
        <taxon>Ciliophora</taxon>
        <taxon>Intramacronucleata</taxon>
        <taxon>Spirotrichea</taxon>
        <taxon>Oligotrichia</taxon>
        <taxon>Strombidiidae</taxon>
        <taxon>Strombidium</taxon>
    </lineage>
</organism>
<feature type="compositionally biased region" description="Polar residues" evidence="1">
    <location>
        <begin position="60"/>
        <end position="75"/>
    </location>
</feature>
<dbReference type="Gene3D" id="1.10.167.10">
    <property type="entry name" value="Regulator of G-protein Signalling 4, domain 2"/>
    <property type="match status" value="1"/>
</dbReference>
<protein>
    <submittedName>
        <fullName evidence="2">Uncharacterized protein</fullName>
    </submittedName>
</protein>